<proteinExistence type="inferred from homology"/>
<gene>
    <name evidence="3" type="ORF">H0H81_007157</name>
</gene>
<organism evidence="3 4">
    <name type="scientific">Sphagnurus paluster</name>
    <dbReference type="NCBI Taxonomy" id="117069"/>
    <lineage>
        <taxon>Eukaryota</taxon>
        <taxon>Fungi</taxon>
        <taxon>Dikarya</taxon>
        <taxon>Basidiomycota</taxon>
        <taxon>Agaricomycotina</taxon>
        <taxon>Agaricomycetes</taxon>
        <taxon>Agaricomycetidae</taxon>
        <taxon>Agaricales</taxon>
        <taxon>Tricholomatineae</taxon>
        <taxon>Lyophyllaceae</taxon>
        <taxon>Sphagnurus</taxon>
    </lineage>
</organism>
<dbReference type="Gene3D" id="3.40.710.10">
    <property type="entry name" value="DD-peptidase/beta-lactamase superfamily"/>
    <property type="match status" value="1"/>
</dbReference>
<feature type="non-terminal residue" evidence="3">
    <location>
        <position position="237"/>
    </location>
</feature>
<dbReference type="Proteomes" id="UP000717328">
    <property type="component" value="Unassembled WGS sequence"/>
</dbReference>
<dbReference type="Pfam" id="PF00144">
    <property type="entry name" value="Beta-lactamase"/>
    <property type="match status" value="1"/>
</dbReference>
<reference evidence="3" key="2">
    <citation type="submission" date="2021-10" db="EMBL/GenBank/DDBJ databases">
        <title>Phylogenomics reveals ancestral predisposition of the termite-cultivated fungus Termitomyces towards a domesticated lifestyle.</title>
        <authorList>
            <person name="Auxier B."/>
            <person name="Grum-Grzhimaylo A."/>
            <person name="Cardenas M.E."/>
            <person name="Lodge J.D."/>
            <person name="Laessoe T."/>
            <person name="Pedersen O."/>
            <person name="Smith M.E."/>
            <person name="Kuyper T.W."/>
            <person name="Franco-Molano E.A."/>
            <person name="Baroni T.J."/>
            <person name="Aanen D.K."/>
        </authorList>
    </citation>
    <scope>NUCLEOTIDE SEQUENCE</scope>
    <source>
        <strain evidence="3">D49</strain>
    </source>
</reference>
<dbReference type="AlphaFoldDB" id="A0A9P7FM87"/>
<dbReference type="SUPFAM" id="SSF56601">
    <property type="entry name" value="beta-lactamase/transpeptidase-like"/>
    <property type="match status" value="1"/>
</dbReference>
<keyword evidence="4" id="KW-1185">Reference proteome</keyword>
<feature type="domain" description="Beta-lactamase-related" evidence="2">
    <location>
        <begin position="13"/>
        <end position="232"/>
    </location>
</feature>
<dbReference type="OrthoDB" id="5946976at2759"/>
<dbReference type="EMBL" id="JABCKI010007610">
    <property type="protein sequence ID" value="KAG5633515.1"/>
    <property type="molecule type" value="Genomic_DNA"/>
</dbReference>
<protein>
    <recommendedName>
        <fullName evidence="2">Beta-lactamase-related domain-containing protein</fullName>
    </recommendedName>
</protein>
<dbReference type="InterPro" id="IPR012338">
    <property type="entry name" value="Beta-lactam/transpept-like"/>
</dbReference>
<dbReference type="InterPro" id="IPR001466">
    <property type="entry name" value="Beta-lactam-related"/>
</dbReference>
<dbReference type="InterPro" id="IPR050491">
    <property type="entry name" value="AmpC-like"/>
</dbReference>
<evidence type="ECO:0000313" key="3">
    <source>
        <dbReference type="EMBL" id="KAG5633515.1"/>
    </source>
</evidence>
<evidence type="ECO:0000259" key="2">
    <source>
        <dbReference type="Pfam" id="PF00144"/>
    </source>
</evidence>
<evidence type="ECO:0000313" key="4">
    <source>
        <dbReference type="Proteomes" id="UP000717328"/>
    </source>
</evidence>
<dbReference type="PANTHER" id="PTHR46825:SF15">
    <property type="entry name" value="BETA-LACTAMASE-RELATED DOMAIN-CONTAINING PROTEIN"/>
    <property type="match status" value="1"/>
</dbReference>
<comment type="similarity">
    <text evidence="1">Belongs to the peptidase S12 family.</text>
</comment>
<sequence>MKNEQNQWVNIETKGYGMATASGTRMTEKSTFNIGSNSKLFTVLATSILINNASITPRLTWNTKVKSVIPEFNLTDPVATQEATLLDLMTHRTGYPLHDFSYRYTDTASDAIRKLQYQRQSAEFRDIWQYNNNMYITLSRLPEILTGMPFGRYVRDNIFMPLGMNATTYSYQLANSEGQRADGMAREGLDVYKDPFTGTPRATRYWTSMTGGEDGSVLAAAGGVITSAVDMASRSQR</sequence>
<accession>A0A9P7FM87</accession>
<name>A0A9P7FM87_9AGAR</name>
<dbReference type="PANTHER" id="PTHR46825">
    <property type="entry name" value="D-ALANYL-D-ALANINE-CARBOXYPEPTIDASE/ENDOPEPTIDASE AMPH"/>
    <property type="match status" value="1"/>
</dbReference>
<comment type="caution">
    <text evidence="3">The sequence shown here is derived from an EMBL/GenBank/DDBJ whole genome shotgun (WGS) entry which is preliminary data.</text>
</comment>
<evidence type="ECO:0000256" key="1">
    <source>
        <dbReference type="ARBA" id="ARBA00038215"/>
    </source>
</evidence>
<reference evidence="3" key="1">
    <citation type="submission" date="2021-02" db="EMBL/GenBank/DDBJ databases">
        <authorList>
            <person name="Nieuwenhuis M."/>
            <person name="Van De Peppel L.J.J."/>
        </authorList>
    </citation>
    <scope>NUCLEOTIDE SEQUENCE</scope>
    <source>
        <strain evidence="3">D49</strain>
    </source>
</reference>